<name>A0A0C9S385_TITBA</name>
<dbReference type="AlphaFoldDB" id="A0A0C9S385"/>
<dbReference type="InterPro" id="IPR042178">
    <property type="entry name" value="Serpin_sf_1"/>
</dbReference>
<dbReference type="Gene3D" id="3.30.497.10">
    <property type="entry name" value="Antithrombin, subunit I, domain 2"/>
    <property type="match status" value="1"/>
</dbReference>
<dbReference type="InterPro" id="IPR000215">
    <property type="entry name" value="Serpin_fam"/>
</dbReference>
<keyword evidence="5" id="KW-0732">Signal</keyword>
<dbReference type="PANTHER" id="PTHR11461:SF211">
    <property type="entry name" value="GH10112P-RELATED"/>
    <property type="match status" value="1"/>
</dbReference>
<evidence type="ECO:0000259" key="6">
    <source>
        <dbReference type="SMART" id="SM00093"/>
    </source>
</evidence>
<feature type="domain" description="Serpin" evidence="6">
    <location>
        <begin position="47"/>
        <end position="410"/>
    </location>
</feature>
<feature type="signal peptide" evidence="5">
    <location>
        <begin position="1"/>
        <end position="17"/>
    </location>
</feature>
<dbReference type="EMBL" id="GBXR01000058">
    <property type="protein sequence ID" value="JAG85168.1"/>
    <property type="molecule type" value="mRNA"/>
</dbReference>
<reference evidence="7" key="1">
    <citation type="journal article" date="2015" name="Toxicon">
        <title>The transcriptome recipe for the venom cocktail of Tityus bahiensis scorpion.</title>
        <authorList>
            <person name="de Oliveira U.C."/>
            <person name="Candido D.M."/>
            <person name="Coronado Dorce V.A."/>
            <person name="Junqueira-de-Azevedo Ide L."/>
        </authorList>
    </citation>
    <scope>NUCLEOTIDE SEQUENCE</scope>
</reference>
<comment type="similarity">
    <text evidence="1 4">Belongs to the serpin family.</text>
</comment>
<evidence type="ECO:0000256" key="2">
    <source>
        <dbReference type="ARBA" id="ARBA00022690"/>
    </source>
</evidence>
<dbReference type="GO" id="GO:0005615">
    <property type="term" value="C:extracellular space"/>
    <property type="evidence" value="ECO:0007669"/>
    <property type="project" value="InterPro"/>
</dbReference>
<dbReference type="Pfam" id="PF00079">
    <property type="entry name" value="Serpin"/>
    <property type="match status" value="1"/>
</dbReference>
<dbReference type="PANTHER" id="PTHR11461">
    <property type="entry name" value="SERINE PROTEASE INHIBITOR, SERPIN"/>
    <property type="match status" value="1"/>
</dbReference>
<dbReference type="InterPro" id="IPR023795">
    <property type="entry name" value="Serpin_CS"/>
</dbReference>
<evidence type="ECO:0000256" key="4">
    <source>
        <dbReference type="RuleBase" id="RU000411"/>
    </source>
</evidence>
<evidence type="ECO:0000256" key="5">
    <source>
        <dbReference type="SAM" id="SignalP"/>
    </source>
</evidence>
<evidence type="ECO:0000256" key="3">
    <source>
        <dbReference type="ARBA" id="ARBA00022900"/>
    </source>
</evidence>
<evidence type="ECO:0000256" key="1">
    <source>
        <dbReference type="ARBA" id="ARBA00009500"/>
    </source>
</evidence>
<dbReference type="InterPro" id="IPR042185">
    <property type="entry name" value="Serpin_sf_2"/>
</dbReference>
<dbReference type="GO" id="GO:0004867">
    <property type="term" value="F:serine-type endopeptidase inhibitor activity"/>
    <property type="evidence" value="ECO:0007669"/>
    <property type="project" value="UniProtKB-KW"/>
</dbReference>
<keyword evidence="3" id="KW-0722">Serine protease inhibitor</keyword>
<evidence type="ECO:0000313" key="7">
    <source>
        <dbReference type="EMBL" id="JAG85168.1"/>
    </source>
</evidence>
<proteinExistence type="evidence at transcript level"/>
<organism evidence="7">
    <name type="scientific">Tityus bahiensis</name>
    <name type="common">Brazilian scorpion</name>
    <dbReference type="NCBI Taxonomy" id="50343"/>
    <lineage>
        <taxon>Eukaryota</taxon>
        <taxon>Metazoa</taxon>
        <taxon>Ecdysozoa</taxon>
        <taxon>Arthropoda</taxon>
        <taxon>Chelicerata</taxon>
        <taxon>Arachnida</taxon>
        <taxon>Scorpiones</taxon>
        <taxon>Buthida</taxon>
        <taxon>Buthoidea</taxon>
        <taxon>Buthidae</taxon>
        <taxon>Tityus</taxon>
    </lineage>
</organism>
<feature type="chain" id="PRO_5002203204" evidence="5">
    <location>
        <begin position="18"/>
        <end position="413"/>
    </location>
</feature>
<dbReference type="SMART" id="SM00093">
    <property type="entry name" value="SERPIN"/>
    <property type="match status" value="1"/>
</dbReference>
<protein>
    <submittedName>
        <fullName evidence="7">TSA: Tityus bahiensis Tbah00688 mRNA sequence</fullName>
    </submittedName>
</protein>
<accession>A0A0C9S385</accession>
<dbReference type="PROSITE" id="PS00284">
    <property type="entry name" value="SERPIN"/>
    <property type="match status" value="1"/>
</dbReference>
<dbReference type="CDD" id="cd19594">
    <property type="entry name" value="serpin_crustaceans_chelicerates_insects"/>
    <property type="match status" value="1"/>
</dbReference>
<dbReference type="InterPro" id="IPR036186">
    <property type="entry name" value="Serpin_sf"/>
</dbReference>
<dbReference type="InterPro" id="IPR023796">
    <property type="entry name" value="Serpin_dom"/>
</dbReference>
<dbReference type="Gene3D" id="2.30.39.10">
    <property type="entry name" value="Alpha-1-antitrypsin, domain 1"/>
    <property type="match status" value="1"/>
</dbReference>
<dbReference type="SUPFAM" id="SSF56574">
    <property type="entry name" value="Serpins"/>
    <property type="match status" value="1"/>
</dbReference>
<reference evidence="7" key="2">
    <citation type="submission" date="2015-01" db="EMBL/GenBank/DDBJ databases">
        <authorList>
            <person name="Oliveira U.C."/>
            <person name="Junqueira-Azevedo I.L.M."/>
        </authorList>
    </citation>
    <scope>NUCLEOTIDE SEQUENCE</scope>
</reference>
<sequence length="413" mass="47217">MNTFLLLILAGLSTVYAECNTEENDSLDPNWDSILKSFELGNMEFGLELFRNLNSDLINDTTNLFYSPLSIWSALSSLYIGARGQTAKELETVLGLDFTQKFFLPKLFDKFLELCQQCGDNENSSFKMANRIYMDKNIELKLCEDIIINIVRRTDFLENPGESSSEINEWVEEKTNGKIRNLIPASAVNSATQMIVVNAIYFKEHWKTQFNPEMTRISRFYMNRDTVYRVEMMNTHGTFIYGVSDDMKCQALEIPYSGDELSMLILLPQHPYNGFSHLAKTITGNRLKNLISSMSHRELWVTIPKFKVEEEFELSNILQKMGLRNVFNPVFADFSGFTGDKALSVDAVYHKSYIKVNEEGTEAAVATSVLLSRVARPSGITRFVADRPFLYLIRHVQSNVILFMGTVKSPKYQ</sequence>
<keyword evidence="2" id="KW-0646">Protease inhibitor</keyword>